<evidence type="ECO:0000313" key="1">
    <source>
        <dbReference type="EMBL" id="OGL98344.1"/>
    </source>
</evidence>
<gene>
    <name evidence="1" type="ORF">A2304_01450</name>
</gene>
<proteinExistence type="predicted"/>
<reference evidence="1 2" key="1">
    <citation type="journal article" date="2016" name="Nat. Commun.">
        <title>Thousands of microbial genomes shed light on interconnected biogeochemical processes in an aquifer system.</title>
        <authorList>
            <person name="Anantharaman K."/>
            <person name="Brown C.T."/>
            <person name="Hug L.A."/>
            <person name="Sharon I."/>
            <person name="Castelle C.J."/>
            <person name="Probst A.J."/>
            <person name="Thomas B.C."/>
            <person name="Singh A."/>
            <person name="Wilkins M.J."/>
            <person name="Karaoz U."/>
            <person name="Brodie E.L."/>
            <person name="Williams K.H."/>
            <person name="Hubbard S.S."/>
            <person name="Banfield J.F."/>
        </authorList>
    </citation>
    <scope>NUCLEOTIDE SEQUENCE [LARGE SCALE GENOMIC DNA]</scope>
</reference>
<sequence>MRLFFIISMLVTACSYFLAGPTWLTLAGCFATGISFIFVITCGGRASGFLEEVVSILDSFDL</sequence>
<name>A0A1F7W8C5_9BACT</name>
<evidence type="ECO:0000313" key="2">
    <source>
        <dbReference type="Proteomes" id="UP000176501"/>
    </source>
</evidence>
<protein>
    <submittedName>
        <fullName evidence="1">Uncharacterized protein</fullName>
    </submittedName>
</protein>
<comment type="caution">
    <text evidence="1">The sequence shown here is derived from an EMBL/GenBank/DDBJ whole genome shotgun (WGS) entry which is preliminary data.</text>
</comment>
<dbReference type="EMBL" id="MGFE01000020">
    <property type="protein sequence ID" value="OGL98344.1"/>
    <property type="molecule type" value="Genomic_DNA"/>
</dbReference>
<dbReference type="Proteomes" id="UP000176501">
    <property type="component" value="Unassembled WGS sequence"/>
</dbReference>
<organism evidence="1 2">
    <name type="scientific">Candidatus Uhrbacteria bacterium RIFOXYB2_FULL_57_15</name>
    <dbReference type="NCBI Taxonomy" id="1802422"/>
    <lineage>
        <taxon>Bacteria</taxon>
        <taxon>Candidatus Uhriibacteriota</taxon>
    </lineage>
</organism>
<accession>A0A1F7W8C5</accession>
<dbReference type="AlphaFoldDB" id="A0A1F7W8C5"/>
<dbReference type="PROSITE" id="PS51257">
    <property type="entry name" value="PROKAR_LIPOPROTEIN"/>
    <property type="match status" value="1"/>
</dbReference>